<evidence type="ECO:0000313" key="4">
    <source>
        <dbReference type="Proteomes" id="UP001245370"/>
    </source>
</evidence>
<protein>
    <submittedName>
        <fullName evidence="1">Uncharacterized protein</fullName>
    </submittedName>
</protein>
<evidence type="ECO:0000313" key="2">
    <source>
        <dbReference type="EMBL" id="MDR6336001.1"/>
    </source>
</evidence>
<name>A0A9W6FLL3_XANFL</name>
<reference evidence="2 4" key="2">
    <citation type="submission" date="2023-07" db="EMBL/GenBank/DDBJ databases">
        <title>Genomic Encyclopedia of Type Strains, Phase IV (KMG-IV): sequencing the most valuable type-strain genomes for metagenomic binning, comparative biology and taxonomic classification.</title>
        <authorList>
            <person name="Goeker M."/>
        </authorList>
    </citation>
    <scope>NUCLEOTIDE SEQUENCE [LARGE SCALE GENOMIC DNA]</scope>
    <source>
        <strain evidence="2 4">DSM 338</strain>
    </source>
</reference>
<accession>A0A9W6FLL3</accession>
<keyword evidence="4" id="KW-1185">Reference proteome</keyword>
<gene>
    <name evidence="2" type="ORF">GGQ86_004499</name>
    <name evidence="1" type="ORF">XFLAVUS301_46480</name>
</gene>
<evidence type="ECO:0000313" key="1">
    <source>
        <dbReference type="EMBL" id="GLI24974.1"/>
    </source>
</evidence>
<comment type="caution">
    <text evidence="1">The sequence shown here is derived from an EMBL/GenBank/DDBJ whole genome shotgun (WGS) entry which is preliminary data.</text>
</comment>
<sequence>MDRERGRRAKADEAKALEFRSRKGIRRAIAMKFGDWRARFGWGAEPVFRLVAALPI</sequence>
<dbReference type="EMBL" id="BSDO01000009">
    <property type="protein sequence ID" value="GLI24974.1"/>
    <property type="molecule type" value="Genomic_DNA"/>
</dbReference>
<dbReference type="Proteomes" id="UP001144397">
    <property type="component" value="Unassembled WGS sequence"/>
</dbReference>
<dbReference type="Proteomes" id="UP001245370">
    <property type="component" value="Unassembled WGS sequence"/>
</dbReference>
<reference evidence="1" key="1">
    <citation type="submission" date="2022-12" db="EMBL/GenBank/DDBJ databases">
        <title>Reference genome sequencing for broad-spectrum identification of bacterial and archaeal isolates by mass spectrometry.</title>
        <authorList>
            <person name="Sekiguchi Y."/>
            <person name="Tourlousse D.M."/>
        </authorList>
    </citation>
    <scope>NUCLEOTIDE SEQUENCE</scope>
    <source>
        <strain evidence="1">301</strain>
    </source>
</reference>
<proteinExistence type="predicted"/>
<organism evidence="1 3">
    <name type="scientific">Xanthobacter flavus</name>
    <dbReference type="NCBI Taxonomy" id="281"/>
    <lineage>
        <taxon>Bacteria</taxon>
        <taxon>Pseudomonadati</taxon>
        <taxon>Pseudomonadota</taxon>
        <taxon>Alphaproteobacteria</taxon>
        <taxon>Hyphomicrobiales</taxon>
        <taxon>Xanthobacteraceae</taxon>
        <taxon>Xanthobacter</taxon>
    </lineage>
</organism>
<dbReference type="EMBL" id="JAVDPY010000010">
    <property type="protein sequence ID" value="MDR6336001.1"/>
    <property type="molecule type" value="Genomic_DNA"/>
</dbReference>
<dbReference type="AlphaFoldDB" id="A0A9W6FLL3"/>
<evidence type="ECO:0000313" key="3">
    <source>
        <dbReference type="Proteomes" id="UP001144397"/>
    </source>
</evidence>